<comment type="caution">
    <text evidence="12">The sequence shown here is derived from an EMBL/GenBank/DDBJ whole genome shotgun (WGS) entry which is preliminary data.</text>
</comment>
<evidence type="ECO:0000313" key="13">
    <source>
        <dbReference type="Proteomes" id="UP001156703"/>
    </source>
</evidence>
<evidence type="ECO:0000256" key="2">
    <source>
        <dbReference type="ARBA" id="ARBA00007261"/>
    </source>
</evidence>
<evidence type="ECO:0000256" key="5">
    <source>
        <dbReference type="ARBA" id="ARBA00022801"/>
    </source>
</evidence>
<evidence type="ECO:0000259" key="11">
    <source>
        <dbReference type="Pfam" id="PF05193"/>
    </source>
</evidence>
<evidence type="ECO:0000256" key="8">
    <source>
        <dbReference type="RuleBase" id="RU004447"/>
    </source>
</evidence>
<evidence type="ECO:0000259" key="10">
    <source>
        <dbReference type="Pfam" id="PF00675"/>
    </source>
</evidence>
<dbReference type="InterPro" id="IPR001431">
    <property type="entry name" value="Pept_M16_Zn_BS"/>
</dbReference>
<evidence type="ECO:0000256" key="3">
    <source>
        <dbReference type="ARBA" id="ARBA00022670"/>
    </source>
</evidence>
<evidence type="ECO:0000256" key="1">
    <source>
        <dbReference type="ARBA" id="ARBA00001947"/>
    </source>
</evidence>
<protein>
    <submittedName>
        <fullName evidence="12">Peptidase M16</fullName>
    </submittedName>
</protein>
<dbReference type="RefSeq" id="WP_156956840.1">
    <property type="nucleotide sequence ID" value="NZ_BSOO01000011.1"/>
</dbReference>
<feature type="chain" id="PRO_5045316434" evidence="9">
    <location>
        <begin position="21"/>
        <end position="967"/>
    </location>
</feature>
<dbReference type="Gene3D" id="3.30.830.10">
    <property type="entry name" value="Metalloenzyme, LuxS/M16 peptidase-like"/>
    <property type="match status" value="4"/>
</dbReference>
<dbReference type="EMBL" id="BSOO01000011">
    <property type="protein sequence ID" value="GLR47656.1"/>
    <property type="molecule type" value="Genomic_DNA"/>
</dbReference>
<gene>
    <name evidence="12" type="ORF">GCM10007925_13690</name>
</gene>
<dbReference type="InterPro" id="IPR007863">
    <property type="entry name" value="Peptidase_M16_C"/>
</dbReference>
<keyword evidence="4" id="KW-0479">Metal-binding</keyword>
<evidence type="ECO:0000256" key="7">
    <source>
        <dbReference type="ARBA" id="ARBA00023049"/>
    </source>
</evidence>
<comment type="similarity">
    <text evidence="2 8">Belongs to the peptidase M16 family.</text>
</comment>
<dbReference type="PANTHER" id="PTHR43690:SF17">
    <property type="entry name" value="PROTEIN YHJJ"/>
    <property type="match status" value="1"/>
</dbReference>
<reference evidence="13" key="1">
    <citation type="journal article" date="2019" name="Int. J. Syst. Evol. Microbiol.">
        <title>The Global Catalogue of Microorganisms (GCM) 10K type strain sequencing project: providing services to taxonomists for standard genome sequencing and annotation.</title>
        <authorList>
            <consortium name="The Broad Institute Genomics Platform"/>
            <consortium name="The Broad Institute Genome Sequencing Center for Infectious Disease"/>
            <person name="Wu L."/>
            <person name="Ma J."/>
        </authorList>
    </citation>
    <scope>NUCLEOTIDE SEQUENCE [LARGE SCALE GENOMIC DNA]</scope>
    <source>
        <strain evidence="13">NBRC 102146</strain>
    </source>
</reference>
<evidence type="ECO:0000256" key="9">
    <source>
        <dbReference type="SAM" id="SignalP"/>
    </source>
</evidence>
<feature type="domain" description="Peptidase M16 C-terminal" evidence="11">
    <location>
        <begin position="224"/>
        <end position="401"/>
    </location>
</feature>
<comment type="cofactor">
    <cofactor evidence="1">
        <name>Zn(2+)</name>
        <dbReference type="ChEBI" id="CHEBI:29105"/>
    </cofactor>
</comment>
<keyword evidence="3" id="KW-0645">Protease</keyword>
<dbReference type="PANTHER" id="PTHR43690">
    <property type="entry name" value="NARDILYSIN"/>
    <property type="match status" value="1"/>
</dbReference>
<dbReference type="PROSITE" id="PS00143">
    <property type="entry name" value="INSULINASE"/>
    <property type="match status" value="1"/>
</dbReference>
<evidence type="ECO:0000256" key="6">
    <source>
        <dbReference type="ARBA" id="ARBA00022833"/>
    </source>
</evidence>
<feature type="domain" description="Peptidase M16 C-terminal" evidence="11">
    <location>
        <begin position="715"/>
        <end position="877"/>
    </location>
</feature>
<name>A0ABQ5Z866_9SPHN</name>
<proteinExistence type="inferred from homology"/>
<dbReference type="InterPro" id="IPR050626">
    <property type="entry name" value="Peptidase_M16"/>
</dbReference>
<evidence type="ECO:0000256" key="4">
    <source>
        <dbReference type="ARBA" id="ARBA00022723"/>
    </source>
</evidence>
<keyword evidence="6" id="KW-0862">Zinc</keyword>
<feature type="signal peptide" evidence="9">
    <location>
        <begin position="1"/>
        <end position="20"/>
    </location>
</feature>
<dbReference type="SUPFAM" id="SSF63411">
    <property type="entry name" value="LuxS/MPP-like metallohydrolase"/>
    <property type="match status" value="4"/>
</dbReference>
<dbReference type="Pfam" id="PF05193">
    <property type="entry name" value="Peptidase_M16_C"/>
    <property type="match status" value="2"/>
</dbReference>
<keyword evidence="13" id="KW-1185">Reference proteome</keyword>
<dbReference type="InterPro" id="IPR011249">
    <property type="entry name" value="Metalloenz_LuxS/M16"/>
</dbReference>
<feature type="domain" description="Peptidase M16 N-terminal" evidence="10">
    <location>
        <begin position="65"/>
        <end position="191"/>
    </location>
</feature>
<organism evidence="12 13">
    <name type="scientific">Sphingomonas astaxanthinifaciens DSM 22298</name>
    <dbReference type="NCBI Taxonomy" id="1123267"/>
    <lineage>
        <taxon>Bacteria</taxon>
        <taxon>Pseudomonadati</taxon>
        <taxon>Pseudomonadota</taxon>
        <taxon>Alphaproteobacteria</taxon>
        <taxon>Sphingomonadales</taxon>
        <taxon>Sphingomonadaceae</taxon>
        <taxon>Sphingomonas</taxon>
    </lineage>
</organism>
<keyword evidence="5" id="KW-0378">Hydrolase</keyword>
<sequence>MRLPTLFAVLLLGAAPLAAAAPAPAPAPARNAAPSAGWMRGEGLAVDPALRLGTLPNGMRFIIRQNRTPPREASVRLRIDTGSLNEAEDQRGLAHFLEHMVLNGTENVPEGEFVKRLERHGLRFGPDTNASTDFGQTVFKLDLPQTDKDTLDEAFFLLREVAGRATLNAGAIDRERGIVLSEERARASPSYRQLTDELAWLYPGQLLPNRLPIGTTEVIRTAPRQRLLDFYRAWYRPERATLIVAGDVDPAEIEQRILKQFGDWKGVGPAGTPADQGRPATRSPDARVFVDPAIAAAVTLSWVRPPDLSPDSADKRRRDLEDQLAATILNRRLEKLAQRDDKPPFVSARLSLGDTEKTAESTALSAQARLGDWKSALATIDQEQRRLVQYGVTADEVERELTGVRAALDASLAAASTRTSNALAETLVAAVDRETVVTSPADRLAFFNAIEGGLTPAAVHAAAKRLFAGNGPLLYLTLPRPTATREAALAAYRTSQQVAVAAPLAQAKVAWPYDRFGTPGTVAERKEFAAIGTTHVRFANGVRLTVRPSQSRKEQILVSVRFGHGRLAMDPAGFSPEWALGQALIFGGTGKLDADQVNRAMTGKLVGANFAVEDDRFVLGGATRPADFRTELQLLTAYMTDAAWRPLGWERLKAQANSFHDRFESSPGGMLSRELGLILRSGDKRWGIPDRAMMKASSIADGRALLEPALKAGPAEVIIVGDIDVETAIAETAATFGALPAATGPAPAAGPMRFPAAPSGPITLFHKGRDDQAVGLIAWPTTGYGPRTRQESRKLSLLGSVFQLRLTEQLREKEGVSYSPGAGSAASQTWGDYGYLAAQVEAPPAKLDGFFAEAQQIAADLAAKPIDADELNRARKPLLASIERTRDGNGFWLGALQDLGTDPFTLQSILTQQADYEAITPADLQAAARRYLVAGDSVKVKVVKGDPKLKIIPPYPKGTVGMVVDRD</sequence>
<dbReference type="Proteomes" id="UP001156703">
    <property type="component" value="Unassembled WGS sequence"/>
</dbReference>
<keyword evidence="9" id="KW-0732">Signal</keyword>
<keyword evidence="7" id="KW-0482">Metalloprotease</keyword>
<dbReference type="Pfam" id="PF00675">
    <property type="entry name" value="Peptidase_M16"/>
    <property type="match status" value="1"/>
</dbReference>
<accession>A0ABQ5Z866</accession>
<evidence type="ECO:0000313" key="12">
    <source>
        <dbReference type="EMBL" id="GLR47656.1"/>
    </source>
</evidence>
<dbReference type="InterPro" id="IPR011765">
    <property type="entry name" value="Pept_M16_N"/>
</dbReference>